<accession>A0ABR4NF75</accession>
<feature type="compositionally biased region" description="Polar residues" evidence="3">
    <location>
        <begin position="644"/>
        <end position="656"/>
    </location>
</feature>
<feature type="coiled-coil region" evidence="2">
    <location>
        <begin position="317"/>
        <end position="344"/>
    </location>
</feature>
<feature type="coiled-coil region" evidence="2">
    <location>
        <begin position="106"/>
        <end position="133"/>
    </location>
</feature>
<gene>
    <name evidence="5" type="ORF">HK105_202094</name>
</gene>
<feature type="compositionally biased region" description="Low complexity" evidence="3">
    <location>
        <begin position="712"/>
        <end position="732"/>
    </location>
</feature>
<dbReference type="InterPro" id="IPR039496">
    <property type="entry name" value="CCDC92/74_N"/>
</dbReference>
<dbReference type="InterPro" id="IPR040370">
    <property type="entry name" value="CCDC74A/CCDC74B/CCDC92"/>
</dbReference>
<proteinExistence type="predicted"/>
<sequence length="766" mass="80182">MTVIVPSSNPVPVVNIHSLPAAGGGGGNSGGNGSDGSRAVPPHQQMIQQLQQSSTQALGLSIPIGVGTVGASSTAAALAAAKKSDHLHAKHVSRIQSLERTIEYMQDQHSATLKSLHDEIERLQNLVADLILRSSSKDEMDKPHGRRRSAISIELGPSGQRRTSFFRQALNSVTGGGNGGGAANGDIDSSKMRGSEQADILNRVREWALAEGDYKAAARSHNAGGASGIERMFGAFGASYNHGTLGGGAGGGIGGIGGSLAGAAARSTIPAIGAGTVAGGAASGLYTRGVAEQQQKQQQQQQQQQQHPLYILVERERKKYQGILERMNDESKRKQAEIDQLRHEISLVREVLAMAGLKFDVKEFQSIVQARQAHDKKRGPAGAGAGPAPGVPAAVAGAAAGATQGQPQGMMQKYARFGQHAQHAQQSAGVDLRAKIAVLPPISKRDYHADDAAGEMAAAAAAFGGAHGVPVLRVDSSAIGGGVHPDDTHIPDSIAPPAADAPLTASGNIRSQRYRLHRDAADNPVPIEHGDADADGSVAAMDVFNPNTDYNHRAHLAYGGFGFDPVDEDATEMMTEIDGFVEAAPTEDNRSELDPTPAPQHHAPLQQPQQQQKCDQQQQQGGPHGNALHGQSPPQRRRVRVPSNTASILSGGSTLRGSDLLGEPVALPRPFGDALPPVRSLKGTPQGPAQAGGRDRVFGAAAADPKTASLHQQPALPSQQPQQPQPQAQQQLEGTKAASKSGYVGRLLKAKIVRERQFKDARDRTT</sequence>
<evidence type="ECO:0000313" key="6">
    <source>
        <dbReference type="Proteomes" id="UP001527925"/>
    </source>
</evidence>
<reference evidence="5 6" key="1">
    <citation type="submission" date="2023-09" db="EMBL/GenBank/DDBJ databases">
        <title>Pangenome analysis of Batrachochytrium dendrobatidis and related Chytrids.</title>
        <authorList>
            <person name="Yacoub M.N."/>
            <person name="Stajich J.E."/>
            <person name="James T.Y."/>
        </authorList>
    </citation>
    <scope>NUCLEOTIDE SEQUENCE [LARGE SCALE GENOMIC DNA]</scope>
    <source>
        <strain evidence="5 6">JEL0888</strain>
    </source>
</reference>
<dbReference type="Proteomes" id="UP001527925">
    <property type="component" value="Unassembled WGS sequence"/>
</dbReference>
<protein>
    <recommendedName>
        <fullName evidence="4">CCDC92/74 N-terminal domain-containing protein</fullName>
    </recommendedName>
</protein>
<feature type="compositionally biased region" description="Low complexity" evidence="3">
    <location>
        <begin position="599"/>
        <end position="634"/>
    </location>
</feature>
<feature type="region of interest" description="Disordered" evidence="3">
    <location>
        <begin position="16"/>
        <end position="42"/>
    </location>
</feature>
<feature type="region of interest" description="Disordered" evidence="3">
    <location>
        <begin position="586"/>
        <end position="740"/>
    </location>
</feature>
<dbReference type="Pfam" id="PF14916">
    <property type="entry name" value="CCDC92"/>
    <property type="match status" value="1"/>
</dbReference>
<evidence type="ECO:0000313" key="5">
    <source>
        <dbReference type="EMBL" id="KAL2918167.1"/>
    </source>
</evidence>
<name>A0ABR4NF75_9FUNG</name>
<evidence type="ECO:0000256" key="1">
    <source>
        <dbReference type="ARBA" id="ARBA00023054"/>
    </source>
</evidence>
<dbReference type="PANTHER" id="PTHR14882">
    <property type="entry name" value="COILED-COIL DOMAIN-CONTAINING 74A"/>
    <property type="match status" value="1"/>
</dbReference>
<evidence type="ECO:0000259" key="4">
    <source>
        <dbReference type="Pfam" id="PF14916"/>
    </source>
</evidence>
<feature type="compositionally biased region" description="Gly residues" evidence="3">
    <location>
        <begin position="22"/>
        <end position="34"/>
    </location>
</feature>
<comment type="caution">
    <text evidence="5">The sequence shown here is derived from an EMBL/GenBank/DDBJ whole genome shotgun (WGS) entry which is preliminary data.</text>
</comment>
<evidence type="ECO:0000256" key="2">
    <source>
        <dbReference type="SAM" id="Coils"/>
    </source>
</evidence>
<organism evidence="5 6">
    <name type="scientific">Polyrhizophydium stewartii</name>
    <dbReference type="NCBI Taxonomy" id="2732419"/>
    <lineage>
        <taxon>Eukaryota</taxon>
        <taxon>Fungi</taxon>
        <taxon>Fungi incertae sedis</taxon>
        <taxon>Chytridiomycota</taxon>
        <taxon>Chytridiomycota incertae sedis</taxon>
        <taxon>Chytridiomycetes</taxon>
        <taxon>Rhizophydiales</taxon>
        <taxon>Rhizophydiales incertae sedis</taxon>
        <taxon>Polyrhizophydium</taxon>
    </lineage>
</organism>
<evidence type="ECO:0000256" key="3">
    <source>
        <dbReference type="SAM" id="MobiDB-lite"/>
    </source>
</evidence>
<keyword evidence="6" id="KW-1185">Reference proteome</keyword>
<keyword evidence="1 2" id="KW-0175">Coiled coil</keyword>
<dbReference type="EMBL" id="JADGIZ020000007">
    <property type="protein sequence ID" value="KAL2918167.1"/>
    <property type="molecule type" value="Genomic_DNA"/>
</dbReference>
<feature type="domain" description="CCDC92/74 N-terminal" evidence="4">
    <location>
        <begin position="93"/>
        <end position="130"/>
    </location>
</feature>
<dbReference type="PANTHER" id="PTHR14882:SF1">
    <property type="entry name" value="CCDC92 DOMAIN-CONTAINING PROTEIN"/>
    <property type="match status" value="1"/>
</dbReference>